<dbReference type="GO" id="GO:0016787">
    <property type="term" value="F:hydrolase activity"/>
    <property type="evidence" value="ECO:0007669"/>
    <property type="project" value="UniProtKB-ARBA"/>
</dbReference>
<feature type="transmembrane region" description="Helical" evidence="1">
    <location>
        <begin position="39"/>
        <end position="64"/>
    </location>
</feature>
<evidence type="ECO:0000313" key="2">
    <source>
        <dbReference type="EMBL" id="KAG0499279.1"/>
    </source>
</evidence>
<dbReference type="Pfam" id="PF01663">
    <property type="entry name" value="Phosphodiest"/>
    <property type="match status" value="1"/>
</dbReference>
<gene>
    <name evidence="2" type="ORF">HPP92_003970</name>
</gene>
<keyword evidence="3" id="KW-1185">Reference proteome</keyword>
<evidence type="ECO:0008006" key="4">
    <source>
        <dbReference type="Google" id="ProtNLM"/>
    </source>
</evidence>
<reference evidence="2 3" key="1">
    <citation type="journal article" date="2020" name="Nat. Food">
        <title>A phased Vanilla planifolia genome enables genetic improvement of flavour and production.</title>
        <authorList>
            <person name="Hasing T."/>
            <person name="Tang H."/>
            <person name="Brym M."/>
            <person name="Khazi F."/>
            <person name="Huang T."/>
            <person name="Chambers A.H."/>
        </authorList>
    </citation>
    <scope>NUCLEOTIDE SEQUENCE [LARGE SCALE GENOMIC DNA]</scope>
    <source>
        <tissue evidence="2">Leaf</tissue>
    </source>
</reference>
<keyword evidence="1" id="KW-1133">Transmembrane helix</keyword>
<protein>
    <recommendedName>
        <fullName evidence="4">Nucleotide diphosphatase</fullName>
    </recommendedName>
</protein>
<dbReference type="Proteomes" id="UP000636800">
    <property type="component" value="Chromosome 1"/>
</dbReference>
<dbReference type="Gene3D" id="3.40.720.10">
    <property type="entry name" value="Alkaline Phosphatase, subunit A"/>
    <property type="match status" value="1"/>
</dbReference>
<dbReference type="GO" id="GO:0005773">
    <property type="term" value="C:vacuole"/>
    <property type="evidence" value="ECO:0007669"/>
    <property type="project" value="TreeGrafter"/>
</dbReference>
<keyword evidence="1" id="KW-0472">Membrane</keyword>
<comment type="caution">
    <text evidence="2">The sequence shown here is derived from an EMBL/GenBank/DDBJ whole genome shotgun (WGS) entry which is preliminary data.</text>
</comment>
<organism evidence="2 3">
    <name type="scientific">Vanilla planifolia</name>
    <name type="common">Vanilla</name>
    <dbReference type="NCBI Taxonomy" id="51239"/>
    <lineage>
        <taxon>Eukaryota</taxon>
        <taxon>Viridiplantae</taxon>
        <taxon>Streptophyta</taxon>
        <taxon>Embryophyta</taxon>
        <taxon>Tracheophyta</taxon>
        <taxon>Spermatophyta</taxon>
        <taxon>Magnoliopsida</taxon>
        <taxon>Liliopsida</taxon>
        <taxon>Asparagales</taxon>
        <taxon>Orchidaceae</taxon>
        <taxon>Vanilloideae</taxon>
        <taxon>Vanilleae</taxon>
        <taxon>Vanilla</taxon>
    </lineage>
</organism>
<dbReference type="InterPro" id="IPR017850">
    <property type="entry name" value="Alkaline_phosphatase_core_sf"/>
</dbReference>
<proteinExistence type="predicted"/>
<evidence type="ECO:0000256" key="1">
    <source>
        <dbReference type="SAM" id="Phobius"/>
    </source>
</evidence>
<dbReference type="FunFam" id="3.40.720.10:FF:000033">
    <property type="entry name" value="Alkaline-phosphatase-like family protein"/>
    <property type="match status" value="1"/>
</dbReference>
<dbReference type="OrthoDB" id="1269099at2759"/>
<dbReference type="FunFam" id="3.30.1360.180:FF:000002">
    <property type="entry name" value="Alkaline-phosphatase-like family protein"/>
    <property type="match status" value="1"/>
</dbReference>
<sequence length="485" mass="53706">MGSVSFSISVSPSTKDSPSSTIALLCDASTLSPRSKTTLVAFSFMVILTCICVAAALAFAFLFFSFSPPSAAVSSISTALQNSRPRAWALSHLSRPTVILISSDGFRYGYQHKAPLPNIQRLIANGTEAVPGLIPAFPTVTFPNHYSIVTGLYPSSHGVIDNHFVDPVTGDRFTMQSHDPKWWLGEPIWETVVKQGLPAATYFWPGSEVFKGPWNCPSNFCRKYDGSVPFEQRVDTVLSYFDLPSSQIPSLITLYFEEPDHQGHQFGPDDPEITSAVIRIDQMIGRLIIGLEKRELFQDVTVILLGDHGMVANCDKKLIFLDDLSPWIQIPPDWVQNYSPVISIRPPSSVSPSEVVSKMNEALSSGKVENGEKLEMFLKEDLPKRLHYSNNYRIPPIVGLLEEGYKVEQKRSKTKECGGDHGYDNSFFSMRTVFIAHGPPFERGRKVPSFENIEIYNIITNILHLKGAPNNGSASFPGSILLSNE</sequence>
<accession>A0A835RW28</accession>
<dbReference type="Gene3D" id="3.30.1360.180">
    <property type="match status" value="1"/>
</dbReference>
<dbReference type="InterPro" id="IPR002591">
    <property type="entry name" value="Phosphodiest/P_Trfase"/>
</dbReference>
<dbReference type="AlphaFoldDB" id="A0A835RW28"/>
<dbReference type="SUPFAM" id="SSF53649">
    <property type="entry name" value="Alkaline phosphatase-like"/>
    <property type="match status" value="1"/>
</dbReference>
<evidence type="ECO:0000313" key="3">
    <source>
        <dbReference type="Proteomes" id="UP000636800"/>
    </source>
</evidence>
<dbReference type="PANTHER" id="PTHR10151">
    <property type="entry name" value="ECTONUCLEOTIDE PYROPHOSPHATASE/PHOSPHODIESTERASE"/>
    <property type="match status" value="1"/>
</dbReference>
<dbReference type="PANTHER" id="PTHR10151:SF120">
    <property type="entry name" value="BIS(5'-ADENOSYL)-TRIPHOSPHATASE"/>
    <property type="match status" value="1"/>
</dbReference>
<dbReference type="EMBL" id="JADCNL010000001">
    <property type="protein sequence ID" value="KAG0499279.1"/>
    <property type="molecule type" value="Genomic_DNA"/>
</dbReference>
<keyword evidence="1" id="KW-0812">Transmembrane</keyword>
<name>A0A835RW28_VANPL</name>
<dbReference type="CDD" id="cd16018">
    <property type="entry name" value="Enpp"/>
    <property type="match status" value="1"/>
</dbReference>